<dbReference type="OrthoDB" id="4492388at2759"/>
<evidence type="ECO:0000256" key="2">
    <source>
        <dbReference type="SAM" id="Phobius"/>
    </source>
</evidence>
<reference evidence="3" key="1">
    <citation type="submission" date="2019-04" db="EMBL/GenBank/DDBJ databases">
        <title>Friends and foes A comparative genomics study of 23 Aspergillus species from section Flavi.</title>
        <authorList>
            <consortium name="DOE Joint Genome Institute"/>
            <person name="Kjaerbolling I."/>
            <person name="Vesth T."/>
            <person name="Frisvad J.C."/>
            <person name="Nybo J.L."/>
            <person name="Theobald S."/>
            <person name="Kildgaard S."/>
            <person name="Isbrandt T."/>
            <person name="Kuo A."/>
            <person name="Sato A."/>
            <person name="Lyhne E.K."/>
            <person name="Kogle M.E."/>
            <person name="Wiebenga A."/>
            <person name="Kun R.S."/>
            <person name="Lubbers R.J."/>
            <person name="Makela M.R."/>
            <person name="Barry K."/>
            <person name="Chovatia M."/>
            <person name="Clum A."/>
            <person name="Daum C."/>
            <person name="Haridas S."/>
            <person name="He G."/>
            <person name="LaButti K."/>
            <person name="Lipzen A."/>
            <person name="Mondo S."/>
            <person name="Riley R."/>
            <person name="Salamov A."/>
            <person name="Simmons B.A."/>
            <person name="Magnuson J.K."/>
            <person name="Henrissat B."/>
            <person name="Mortensen U.H."/>
            <person name="Larsen T.O."/>
            <person name="Devries R.P."/>
            <person name="Grigoriev I.V."/>
            <person name="Machida M."/>
            <person name="Baker S.E."/>
            <person name="Andersen M.R."/>
        </authorList>
    </citation>
    <scope>NUCLEOTIDE SEQUENCE</scope>
    <source>
        <strain evidence="3">CBS 117612</strain>
    </source>
</reference>
<keyword evidence="2" id="KW-0812">Transmembrane</keyword>
<keyword evidence="2" id="KW-0472">Membrane</keyword>
<dbReference type="AlphaFoldDB" id="A0A5N6XZN7"/>
<dbReference type="EMBL" id="ML737165">
    <property type="protein sequence ID" value="KAE8338644.1"/>
    <property type="molecule type" value="Genomic_DNA"/>
</dbReference>
<dbReference type="Proteomes" id="UP000325558">
    <property type="component" value="Unassembled WGS sequence"/>
</dbReference>
<protein>
    <submittedName>
        <fullName evidence="3">Uncharacterized protein</fullName>
    </submittedName>
</protein>
<feature type="transmembrane region" description="Helical" evidence="2">
    <location>
        <begin position="108"/>
        <end position="131"/>
    </location>
</feature>
<evidence type="ECO:0000256" key="1">
    <source>
        <dbReference type="SAM" id="MobiDB-lite"/>
    </source>
</evidence>
<proteinExistence type="predicted"/>
<feature type="region of interest" description="Disordered" evidence="1">
    <location>
        <begin position="32"/>
        <end position="52"/>
    </location>
</feature>
<sequence>MTRAARKAVVSADICGYRRYCQSVENAELQTSPNNIISSSDSKEEEELVEQPRGRIHNLQENQASSGASGKAASDSRETSHKVMLFWAHAPEPASGFHLEGRTASGPVSLSIVFIGVIGGICTIATLIVVGTRPLHRGLLKIGCLMSTCIVHKILISEDGDTVCITFAKPSSTDTPVEDAFLDIITYGPYHLDLKEEIEELCIVMHHALTPIIRELRKG</sequence>
<keyword evidence="2" id="KW-1133">Transmembrane helix</keyword>
<gene>
    <name evidence="3" type="ORF">BDV24DRAFT_166150</name>
</gene>
<accession>A0A5N6XZN7</accession>
<name>A0A5N6XZN7_9EURO</name>
<evidence type="ECO:0000313" key="3">
    <source>
        <dbReference type="EMBL" id="KAE8338644.1"/>
    </source>
</evidence>
<organism evidence="3">
    <name type="scientific">Aspergillus arachidicola</name>
    <dbReference type="NCBI Taxonomy" id="656916"/>
    <lineage>
        <taxon>Eukaryota</taxon>
        <taxon>Fungi</taxon>
        <taxon>Dikarya</taxon>
        <taxon>Ascomycota</taxon>
        <taxon>Pezizomycotina</taxon>
        <taxon>Eurotiomycetes</taxon>
        <taxon>Eurotiomycetidae</taxon>
        <taxon>Eurotiales</taxon>
        <taxon>Aspergillaceae</taxon>
        <taxon>Aspergillus</taxon>
        <taxon>Aspergillus subgen. Circumdati</taxon>
    </lineage>
</organism>